<dbReference type="EMBL" id="JABWDY010038262">
    <property type="protein sequence ID" value="KAF5179841.1"/>
    <property type="molecule type" value="Genomic_DNA"/>
</dbReference>
<accession>A0A7J6V541</accession>
<dbReference type="AlphaFoldDB" id="A0A7J6V541"/>
<evidence type="ECO:0000313" key="2">
    <source>
        <dbReference type="Proteomes" id="UP000554482"/>
    </source>
</evidence>
<comment type="caution">
    <text evidence="1">The sequence shown here is derived from an EMBL/GenBank/DDBJ whole genome shotgun (WGS) entry which is preliminary data.</text>
</comment>
<gene>
    <name evidence="1" type="ORF">FRX31_030573</name>
</gene>
<dbReference type="Proteomes" id="UP000554482">
    <property type="component" value="Unassembled WGS sequence"/>
</dbReference>
<name>A0A7J6V541_THATH</name>
<sequence length="74" mass="8346">MGKTSACRPVSCSMSMNEASNITAWEASKFEILTWKWSCGLVFDILPLLLPVGQFKMKSDMKDKFKAPSKPYHT</sequence>
<proteinExistence type="predicted"/>
<protein>
    <submittedName>
        <fullName evidence="1">Uncharacterized protein</fullName>
    </submittedName>
</protein>
<keyword evidence="2" id="KW-1185">Reference proteome</keyword>
<reference evidence="1 2" key="1">
    <citation type="submission" date="2020-06" db="EMBL/GenBank/DDBJ databases">
        <title>Transcriptomic and genomic resources for Thalictrum thalictroides and T. hernandezii: Facilitating candidate gene discovery in an emerging model plant lineage.</title>
        <authorList>
            <person name="Arias T."/>
            <person name="Riano-Pachon D.M."/>
            <person name="Di Stilio V.S."/>
        </authorList>
    </citation>
    <scope>NUCLEOTIDE SEQUENCE [LARGE SCALE GENOMIC DNA]</scope>
    <source>
        <strain evidence="2">cv. WT478/WT964</strain>
        <tissue evidence="1">Leaves</tissue>
    </source>
</reference>
<evidence type="ECO:0000313" key="1">
    <source>
        <dbReference type="EMBL" id="KAF5179841.1"/>
    </source>
</evidence>
<organism evidence="1 2">
    <name type="scientific">Thalictrum thalictroides</name>
    <name type="common">Rue-anemone</name>
    <name type="synonym">Anemone thalictroides</name>
    <dbReference type="NCBI Taxonomy" id="46969"/>
    <lineage>
        <taxon>Eukaryota</taxon>
        <taxon>Viridiplantae</taxon>
        <taxon>Streptophyta</taxon>
        <taxon>Embryophyta</taxon>
        <taxon>Tracheophyta</taxon>
        <taxon>Spermatophyta</taxon>
        <taxon>Magnoliopsida</taxon>
        <taxon>Ranunculales</taxon>
        <taxon>Ranunculaceae</taxon>
        <taxon>Thalictroideae</taxon>
        <taxon>Thalictrum</taxon>
    </lineage>
</organism>